<reference evidence="2 3" key="1">
    <citation type="submission" date="2016-02" db="EMBL/GenBank/DDBJ databases">
        <title>Draft genome sequence of the strain BR 10247T Bradyrhizobium neotropicale isolated from nodules of Centrolobium paraense.</title>
        <authorList>
            <person name="Simoes-Araujo J.L."/>
            <person name="Barauna A.C."/>
            <person name="Silva K."/>
            <person name="Zilli J.E."/>
        </authorList>
    </citation>
    <scope>NUCLEOTIDE SEQUENCE [LARGE SCALE GENOMIC DNA]</scope>
    <source>
        <strain evidence="2 3">BR 10247</strain>
    </source>
</reference>
<organism evidence="2 3">
    <name type="scientific">Bradyrhizobium neotropicale</name>
    <dbReference type="NCBI Taxonomy" id="1497615"/>
    <lineage>
        <taxon>Bacteria</taxon>
        <taxon>Pseudomonadati</taxon>
        <taxon>Pseudomonadota</taxon>
        <taxon>Alphaproteobacteria</taxon>
        <taxon>Hyphomicrobiales</taxon>
        <taxon>Nitrobacteraceae</taxon>
        <taxon>Bradyrhizobium</taxon>
    </lineage>
</organism>
<dbReference type="RefSeq" id="WP_063676872.1">
    <property type="nucleotide sequence ID" value="NZ_LSEF01000025.1"/>
</dbReference>
<keyword evidence="3" id="KW-1185">Reference proteome</keyword>
<sequence length="371" mass="42586">MDIKVDKPRVLLFSLRNIYGRAHFRCPHFEFEDIICEIDSVDLLAPKVDSSSLRADFATRLAFHAPIALNPGIPRVSVKKHYDLLFTVCGHPQDLIMFNAIKNVKDSCAISVCLLDEFWVKEIPQRRHFLPMLAQFDVVMLYYSQTVKPLSEAIGRRCAFLPPGVDAISFCPYPNPPKRVLDVLSVGRRSEITHQKLLSLVNEEGLFYLHDSLAGIQTLNSREHRTLLANCAKRSRYYIVNPGLIDRPDKRGDQIEVGNRYFEGAASGAIMVGEPPNNEAFKEMFDWPEAVTPVTRLPFNSPDIDFVMKELDQNPERQEKIRRTGILEALKRHDWVYRWEKILETVGLQPTQEMQQRKDRLGKLAEIVSQQ</sequence>
<evidence type="ECO:0000259" key="1">
    <source>
        <dbReference type="Pfam" id="PF13524"/>
    </source>
</evidence>
<dbReference type="Proteomes" id="UP000077173">
    <property type="component" value="Unassembled WGS sequence"/>
</dbReference>
<evidence type="ECO:0000313" key="3">
    <source>
        <dbReference type="Proteomes" id="UP000077173"/>
    </source>
</evidence>
<gene>
    <name evidence="2" type="ORF">AXW67_36835</name>
</gene>
<proteinExistence type="predicted"/>
<dbReference type="InterPro" id="IPR055259">
    <property type="entry name" value="YkvP/CgeB_Glyco_trans-like"/>
</dbReference>
<comment type="caution">
    <text evidence="2">The sequence shown here is derived from an EMBL/GenBank/DDBJ whole genome shotgun (WGS) entry which is preliminary data.</text>
</comment>
<dbReference type="GeneID" id="32584379"/>
<accession>A0A176ZHJ5</accession>
<dbReference type="AlphaFoldDB" id="A0A176ZHJ5"/>
<feature type="domain" description="Spore protein YkvP/CgeB glycosyl transferase-like" evidence="1">
    <location>
        <begin position="251"/>
        <end position="344"/>
    </location>
</feature>
<protein>
    <recommendedName>
        <fullName evidence="1">Spore protein YkvP/CgeB glycosyl transferase-like domain-containing protein</fullName>
    </recommendedName>
</protein>
<dbReference type="EMBL" id="LSEF01000025">
    <property type="protein sequence ID" value="OAF19353.1"/>
    <property type="molecule type" value="Genomic_DNA"/>
</dbReference>
<name>A0A176ZHJ5_9BRAD</name>
<evidence type="ECO:0000313" key="2">
    <source>
        <dbReference type="EMBL" id="OAF19353.1"/>
    </source>
</evidence>
<dbReference type="Pfam" id="PF13524">
    <property type="entry name" value="Glyco_trans_1_2"/>
    <property type="match status" value="1"/>
</dbReference>